<dbReference type="InterPro" id="IPR027417">
    <property type="entry name" value="P-loop_NTPase"/>
</dbReference>
<dbReference type="Gene3D" id="3.40.50.300">
    <property type="entry name" value="P-loop containing nucleotide triphosphate hydrolases"/>
    <property type="match status" value="1"/>
</dbReference>
<dbReference type="KEGG" id="smen:SAMEA4412692_1122"/>
<dbReference type="RefSeq" id="WP_018373456.1">
    <property type="nucleotide sequence ID" value="NZ_LT906439.1"/>
</dbReference>
<proteinExistence type="predicted"/>
<accession>A0A239SSU4</accession>
<dbReference type="AlphaFoldDB" id="A0A239SSU4"/>
<evidence type="ECO:0000313" key="1">
    <source>
        <dbReference type="EMBL" id="SNU88565.1"/>
    </source>
</evidence>
<keyword evidence="2" id="KW-1185">Reference proteome</keyword>
<dbReference type="GO" id="GO:0016301">
    <property type="term" value="F:kinase activity"/>
    <property type="evidence" value="ECO:0007669"/>
    <property type="project" value="UniProtKB-KW"/>
</dbReference>
<sequence>MLLSLQGSMAVGKSTAIDYIQQHAPDIRILPEDNRDIIQKLRLLDLDKTQFEDYVTIQRYWIAHEIERYQLAKDSLYTLVDWGAEEMAYYTLHFPKSIGKDWDIATALAPELTALKACFPERTLFLQTGQETLQERKDSDRTRRRNFFNHYTQHLLPGKLAWLQTQLPVDVLAVDQLSSDQVGQAVLAWCQKHFGLNNQSDQVF</sequence>
<keyword evidence="1" id="KW-0418">Kinase</keyword>
<dbReference type="EMBL" id="LT906439">
    <property type="protein sequence ID" value="SNU88565.1"/>
    <property type="molecule type" value="Genomic_DNA"/>
</dbReference>
<organism evidence="1 2">
    <name type="scientific">Streptococcus merionis</name>
    <dbReference type="NCBI Taxonomy" id="400065"/>
    <lineage>
        <taxon>Bacteria</taxon>
        <taxon>Bacillati</taxon>
        <taxon>Bacillota</taxon>
        <taxon>Bacilli</taxon>
        <taxon>Lactobacillales</taxon>
        <taxon>Streptococcaceae</taxon>
        <taxon>Streptococcus</taxon>
    </lineage>
</organism>
<protein>
    <submittedName>
        <fullName evidence="1">Thymidylate_kin, Thymidylate kinase</fullName>
    </submittedName>
</protein>
<dbReference type="Proteomes" id="UP000215185">
    <property type="component" value="Chromosome 1"/>
</dbReference>
<dbReference type="eggNOG" id="COG0125">
    <property type="taxonomic scope" value="Bacteria"/>
</dbReference>
<reference evidence="1 2" key="1">
    <citation type="submission" date="2017-06" db="EMBL/GenBank/DDBJ databases">
        <authorList>
            <consortium name="Pathogen Informatics"/>
        </authorList>
    </citation>
    <scope>NUCLEOTIDE SEQUENCE [LARGE SCALE GENOMIC DNA]</scope>
    <source>
        <strain evidence="1 2">NCTC13788</strain>
    </source>
</reference>
<name>A0A239SSU4_9STRE</name>
<gene>
    <name evidence="1" type="ORF">SAMEA4412692_01122</name>
</gene>
<dbReference type="OrthoDB" id="2043595at2"/>
<keyword evidence="1" id="KW-0808">Transferase</keyword>
<dbReference type="SUPFAM" id="SSF52540">
    <property type="entry name" value="P-loop containing nucleoside triphosphate hydrolases"/>
    <property type="match status" value="1"/>
</dbReference>
<dbReference type="STRING" id="1123308.GCA_000380085_00886"/>
<evidence type="ECO:0000313" key="2">
    <source>
        <dbReference type="Proteomes" id="UP000215185"/>
    </source>
</evidence>